<reference evidence="2 3" key="2">
    <citation type="journal article" date="2013" name="Plant Cell Physiol.">
        <title>Rice Annotation Project Database (RAP-DB): an integrative and interactive database for rice genomics.</title>
        <authorList>
            <person name="Sakai H."/>
            <person name="Lee S.S."/>
            <person name="Tanaka T."/>
            <person name="Numa H."/>
            <person name="Kim J."/>
            <person name="Kawahara Y."/>
            <person name="Wakimoto H."/>
            <person name="Yang C.C."/>
            <person name="Iwamoto M."/>
            <person name="Abe T."/>
            <person name="Yamada Y."/>
            <person name="Muto A."/>
            <person name="Inokuchi H."/>
            <person name="Ikemura T."/>
            <person name="Matsumoto T."/>
            <person name="Sasaki T."/>
            <person name="Itoh T."/>
        </authorList>
    </citation>
    <scope>NUCLEOTIDE SEQUENCE [LARGE SCALE GENOMIC DNA]</scope>
    <source>
        <strain evidence="3">cv. Nipponbare</strain>
    </source>
</reference>
<evidence type="ECO:0000313" key="2">
    <source>
        <dbReference type="EMBL" id="BAT02766.1"/>
    </source>
</evidence>
<dbReference type="EMBL" id="AP014963">
    <property type="protein sequence ID" value="BAT02766.1"/>
    <property type="molecule type" value="Genomic_DNA"/>
</dbReference>
<dbReference type="Proteomes" id="UP000059680">
    <property type="component" value="Chromosome 7"/>
</dbReference>
<protein>
    <submittedName>
        <fullName evidence="2">Os07g0630666 protein</fullName>
    </submittedName>
</protein>
<keyword evidence="3" id="KW-1185">Reference proteome</keyword>
<feature type="compositionally biased region" description="Polar residues" evidence="1">
    <location>
        <begin position="67"/>
        <end position="83"/>
    </location>
</feature>
<feature type="compositionally biased region" description="Basic residues" evidence="1">
    <location>
        <begin position="86"/>
        <end position="95"/>
    </location>
</feature>
<accession>A0A0P0X9E0</accession>
<feature type="compositionally biased region" description="Low complexity" evidence="1">
    <location>
        <begin position="40"/>
        <end position="61"/>
    </location>
</feature>
<gene>
    <name evidence="2" type="ordered locus">Os07g0630666</name>
    <name evidence="2" type="ORF">OSNPB_070630666</name>
</gene>
<dbReference type="InParanoid" id="A0A0P0X9E0"/>
<evidence type="ECO:0000313" key="3">
    <source>
        <dbReference type="Proteomes" id="UP000059680"/>
    </source>
</evidence>
<evidence type="ECO:0000256" key="1">
    <source>
        <dbReference type="SAM" id="MobiDB-lite"/>
    </source>
</evidence>
<organism evidence="2 3">
    <name type="scientific">Oryza sativa subsp. japonica</name>
    <name type="common">Rice</name>
    <dbReference type="NCBI Taxonomy" id="39947"/>
    <lineage>
        <taxon>Eukaryota</taxon>
        <taxon>Viridiplantae</taxon>
        <taxon>Streptophyta</taxon>
        <taxon>Embryophyta</taxon>
        <taxon>Tracheophyta</taxon>
        <taxon>Spermatophyta</taxon>
        <taxon>Magnoliopsida</taxon>
        <taxon>Liliopsida</taxon>
        <taxon>Poales</taxon>
        <taxon>Poaceae</taxon>
        <taxon>BOP clade</taxon>
        <taxon>Oryzoideae</taxon>
        <taxon>Oryzeae</taxon>
        <taxon>Oryzinae</taxon>
        <taxon>Oryza</taxon>
        <taxon>Oryza sativa</taxon>
    </lineage>
</organism>
<reference evidence="2 3" key="3">
    <citation type="journal article" date="2013" name="Rice">
        <title>Improvement of the Oryza sativa Nipponbare reference genome using next generation sequence and optical map data.</title>
        <authorList>
            <person name="Kawahara Y."/>
            <person name="de la Bastide M."/>
            <person name="Hamilton J.P."/>
            <person name="Kanamori H."/>
            <person name="McCombie W.R."/>
            <person name="Ouyang S."/>
            <person name="Schwartz D.C."/>
            <person name="Tanaka T."/>
            <person name="Wu J."/>
            <person name="Zhou S."/>
            <person name="Childs K.L."/>
            <person name="Davidson R.M."/>
            <person name="Lin H."/>
            <person name="Quesada-Ocampo L."/>
            <person name="Vaillancourt B."/>
            <person name="Sakai H."/>
            <person name="Lee S.S."/>
            <person name="Kim J."/>
            <person name="Numa H."/>
            <person name="Itoh T."/>
            <person name="Buell C.R."/>
            <person name="Matsumoto T."/>
        </authorList>
    </citation>
    <scope>NUCLEOTIDE SEQUENCE [LARGE SCALE GENOMIC DNA]</scope>
    <source>
        <strain evidence="3">cv. Nipponbare</strain>
    </source>
</reference>
<dbReference type="AlphaFoldDB" id="A0A0P0X9E0"/>
<dbReference type="PaxDb" id="39947-A0A0P0X9E0"/>
<sequence length="95" mass="9775">MSGPHVSVLLRRYEASLSSPGARRRGKGWRPSAEGGSGGRRSATNSSSADGSPSASPNASSHVSGAYTASPSLSKASEYTSVLTPRRPRLRVSSS</sequence>
<reference evidence="3" key="1">
    <citation type="journal article" date="2005" name="Nature">
        <title>The map-based sequence of the rice genome.</title>
        <authorList>
            <consortium name="International rice genome sequencing project (IRGSP)"/>
            <person name="Matsumoto T."/>
            <person name="Wu J."/>
            <person name="Kanamori H."/>
            <person name="Katayose Y."/>
            <person name="Fujisawa M."/>
            <person name="Namiki N."/>
            <person name="Mizuno H."/>
            <person name="Yamamoto K."/>
            <person name="Antonio B.A."/>
            <person name="Baba T."/>
            <person name="Sakata K."/>
            <person name="Nagamura Y."/>
            <person name="Aoki H."/>
            <person name="Arikawa K."/>
            <person name="Arita K."/>
            <person name="Bito T."/>
            <person name="Chiden Y."/>
            <person name="Fujitsuka N."/>
            <person name="Fukunaka R."/>
            <person name="Hamada M."/>
            <person name="Harada C."/>
            <person name="Hayashi A."/>
            <person name="Hijishita S."/>
            <person name="Honda M."/>
            <person name="Hosokawa S."/>
            <person name="Ichikawa Y."/>
            <person name="Idonuma A."/>
            <person name="Iijima M."/>
            <person name="Ikeda M."/>
            <person name="Ikeno M."/>
            <person name="Ito K."/>
            <person name="Ito S."/>
            <person name="Ito T."/>
            <person name="Ito Y."/>
            <person name="Ito Y."/>
            <person name="Iwabuchi A."/>
            <person name="Kamiya K."/>
            <person name="Karasawa W."/>
            <person name="Kurita K."/>
            <person name="Katagiri S."/>
            <person name="Kikuta A."/>
            <person name="Kobayashi H."/>
            <person name="Kobayashi N."/>
            <person name="Machita K."/>
            <person name="Maehara T."/>
            <person name="Masukawa M."/>
            <person name="Mizubayashi T."/>
            <person name="Mukai Y."/>
            <person name="Nagasaki H."/>
            <person name="Nagata Y."/>
            <person name="Naito S."/>
            <person name="Nakashima M."/>
            <person name="Nakama Y."/>
            <person name="Nakamichi Y."/>
            <person name="Nakamura M."/>
            <person name="Meguro A."/>
            <person name="Negishi M."/>
            <person name="Ohta I."/>
            <person name="Ohta T."/>
            <person name="Okamoto M."/>
            <person name="Ono N."/>
            <person name="Saji S."/>
            <person name="Sakaguchi M."/>
            <person name="Sakai K."/>
            <person name="Shibata M."/>
            <person name="Shimokawa T."/>
            <person name="Song J."/>
            <person name="Takazaki Y."/>
            <person name="Terasawa K."/>
            <person name="Tsugane M."/>
            <person name="Tsuji K."/>
            <person name="Ueda S."/>
            <person name="Waki K."/>
            <person name="Yamagata H."/>
            <person name="Yamamoto M."/>
            <person name="Yamamoto S."/>
            <person name="Yamane H."/>
            <person name="Yoshiki S."/>
            <person name="Yoshihara R."/>
            <person name="Yukawa K."/>
            <person name="Zhong H."/>
            <person name="Yano M."/>
            <person name="Yuan Q."/>
            <person name="Ouyang S."/>
            <person name="Liu J."/>
            <person name="Jones K.M."/>
            <person name="Gansberger K."/>
            <person name="Moffat K."/>
            <person name="Hill J."/>
            <person name="Bera J."/>
            <person name="Fadrosh D."/>
            <person name="Jin S."/>
            <person name="Johri S."/>
            <person name="Kim M."/>
            <person name="Overton L."/>
            <person name="Reardon M."/>
            <person name="Tsitrin T."/>
            <person name="Vuong H."/>
            <person name="Weaver B."/>
            <person name="Ciecko A."/>
            <person name="Tallon L."/>
            <person name="Jackson J."/>
            <person name="Pai G."/>
            <person name="Aken S.V."/>
            <person name="Utterback T."/>
            <person name="Reidmuller S."/>
            <person name="Feldblyum T."/>
            <person name="Hsiao J."/>
            <person name="Zismann V."/>
            <person name="Iobst S."/>
            <person name="de Vazeille A.R."/>
            <person name="Buell C.R."/>
            <person name="Ying K."/>
            <person name="Li Y."/>
            <person name="Lu T."/>
            <person name="Huang Y."/>
            <person name="Zhao Q."/>
            <person name="Feng Q."/>
            <person name="Zhang L."/>
            <person name="Zhu J."/>
            <person name="Weng Q."/>
            <person name="Mu J."/>
            <person name="Lu Y."/>
            <person name="Fan D."/>
            <person name="Liu Y."/>
            <person name="Guan J."/>
            <person name="Zhang Y."/>
            <person name="Yu S."/>
            <person name="Liu X."/>
            <person name="Zhang Y."/>
            <person name="Hong G."/>
            <person name="Han B."/>
            <person name="Choisne N."/>
            <person name="Demange N."/>
            <person name="Orjeda G."/>
            <person name="Samain S."/>
            <person name="Cattolico L."/>
            <person name="Pelletier E."/>
            <person name="Couloux A."/>
            <person name="Segurens B."/>
            <person name="Wincker P."/>
            <person name="D'Hont A."/>
            <person name="Scarpelli C."/>
            <person name="Weissenbach J."/>
            <person name="Salanoubat M."/>
            <person name="Quetier F."/>
            <person name="Yu Y."/>
            <person name="Kim H.R."/>
            <person name="Rambo T."/>
            <person name="Currie J."/>
            <person name="Collura K."/>
            <person name="Luo M."/>
            <person name="Yang T."/>
            <person name="Ammiraju J.S.S."/>
            <person name="Engler F."/>
            <person name="Soderlund C."/>
            <person name="Wing R.A."/>
            <person name="Palmer L.E."/>
            <person name="de la Bastide M."/>
            <person name="Spiegel L."/>
            <person name="Nascimento L."/>
            <person name="Zutavern T."/>
            <person name="O'Shaughnessy A."/>
            <person name="Dike S."/>
            <person name="Dedhia N."/>
            <person name="Preston R."/>
            <person name="Balija V."/>
            <person name="McCombie W.R."/>
            <person name="Chow T."/>
            <person name="Chen H."/>
            <person name="Chung M."/>
            <person name="Chen C."/>
            <person name="Shaw J."/>
            <person name="Wu H."/>
            <person name="Hsiao K."/>
            <person name="Chao Y."/>
            <person name="Chu M."/>
            <person name="Cheng C."/>
            <person name="Hour A."/>
            <person name="Lee P."/>
            <person name="Lin S."/>
            <person name="Lin Y."/>
            <person name="Liou J."/>
            <person name="Liu S."/>
            <person name="Hsing Y."/>
            <person name="Raghuvanshi S."/>
            <person name="Mohanty A."/>
            <person name="Bharti A.K."/>
            <person name="Gaur A."/>
            <person name="Gupta V."/>
            <person name="Kumar D."/>
            <person name="Ravi V."/>
            <person name="Vij S."/>
            <person name="Kapur A."/>
            <person name="Khurana P."/>
            <person name="Khurana P."/>
            <person name="Khurana J.P."/>
            <person name="Tyagi A.K."/>
            <person name="Gaikwad K."/>
            <person name="Singh A."/>
            <person name="Dalal V."/>
            <person name="Srivastava S."/>
            <person name="Dixit A."/>
            <person name="Pal A.K."/>
            <person name="Ghazi I.A."/>
            <person name="Yadav M."/>
            <person name="Pandit A."/>
            <person name="Bhargava A."/>
            <person name="Sureshbabu K."/>
            <person name="Batra K."/>
            <person name="Sharma T.R."/>
            <person name="Mohapatra T."/>
            <person name="Singh N.K."/>
            <person name="Messing J."/>
            <person name="Nelson A.B."/>
            <person name="Fuks G."/>
            <person name="Kavchok S."/>
            <person name="Keizer G."/>
            <person name="Linton E."/>
            <person name="Llaca V."/>
            <person name="Song R."/>
            <person name="Tanyolac B."/>
            <person name="Young S."/>
            <person name="Ho-Il K."/>
            <person name="Hahn J.H."/>
            <person name="Sangsakoo G."/>
            <person name="Vanavichit A."/>
            <person name="de Mattos Luiz.A.T."/>
            <person name="Zimmer P.D."/>
            <person name="Malone G."/>
            <person name="Dellagostin O."/>
            <person name="de Oliveira A.C."/>
            <person name="Bevan M."/>
            <person name="Bancroft I."/>
            <person name="Minx P."/>
            <person name="Cordum H."/>
            <person name="Wilson R."/>
            <person name="Cheng Z."/>
            <person name="Jin W."/>
            <person name="Jiang J."/>
            <person name="Leong S.A."/>
            <person name="Iwama H."/>
            <person name="Gojobori T."/>
            <person name="Itoh T."/>
            <person name="Niimura Y."/>
            <person name="Fujii Y."/>
            <person name="Habara T."/>
            <person name="Sakai H."/>
            <person name="Sato Y."/>
            <person name="Wilson G."/>
            <person name="Kumar K."/>
            <person name="McCouch S."/>
            <person name="Juretic N."/>
            <person name="Hoen D."/>
            <person name="Wright S."/>
            <person name="Bruskiewich R."/>
            <person name="Bureau T."/>
            <person name="Miyao A."/>
            <person name="Hirochika H."/>
            <person name="Nishikawa T."/>
            <person name="Kadowaki K."/>
            <person name="Sugiura M."/>
            <person name="Burr B."/>
            <person name="Sasaki T."/>
        </authorList>
    </citation>
    <scope>NUCLEOTIDE SEQUENCE [LARGE SCALE GENOMIC DNA]</scope>
    <source>
        <strain evidence="3">cv. Nipponbare</strain>
    </source>
</reference>
<feature type="region of interest" description="Disordered" evidence="1">
    <location>
        <begin position="15"/>
        <end position="95"/>
    </location>
</feature>
<name>A0A0P0X9E0_ORYSJ</name>
<proteinExistence type="predicted"/>